<dbReference type="PANTHER" id="PTHR11861">
    <property type="entry name" value="MELANOCYTE PROTEIN PMEL 17-RELATED"/>
    <property type="match status" value="1"/>
</dbReference>
<dbReference type="Proteomes" id="UP000691718">
    <property type="component" value="Unassembled WGS sequence"/>
</dbReference>
<organism evidence="4 5">
    <name type="scientific">Parnassius apollo</name>
    <name type="common">Apollo butterfly</name>
    <name type="synonym">Papilio apollo</name>
    <dbReference type="NCBI Taxonomy" id="110799"/>
    <lineage>
        <taxon>Eukaryota</taxon>
        <taxon>Metazoa</taxon>
        <taxon>Ecdysozoa</taxon>
        <taxon>Arthropoda</taxon>
        <taxon>Hexapoda</taxon>
        <taxon>Insecta</taxon>
        <taxon>Pterygota</taxon>
        <taxon>Neoptera</taxon>
        <taxon>Endopterygota</taxon>
        <taxon>Lepidoptera</taxon>
        <taxon>Glossata</taxon>
        <taxon>Ditrysia</taxon>
        <taxon>Papilionoidea</taxon>
        <taxon>Papilionidae</taxon>
        <taxon>Parnassiinae</taxon>
        <taxon>Parnassini</taxon>
        <taxon>Parnassius</taxon>
        <taxon>Parnassius</taxon>
    </lineage>
</organism>
<feature type="signal peptide" evidence="3">
    <location>
        <begin position="1"/>
        <end position="24"/>
    </location>
</feature>
<keyword evidence="5" id="KW-1185">Reference proteome</keyword>
<feature type="region of interest" description="Disordered" evidence="1">
    <location>
        <begin position="203"/>
        <end position="233"/>
    </location>
</feature>
<keyword evidence="2" id="KW-0812">Transmembrane</keyword>
<proteinExistence type="predicted"/>
<keyword evidence="2" id="KW-0472">Membrane</keyword>
<gene>
    <name evidence="4" type="ORF">PAPOLLO_LOCUS24770</name>
</gene>
<comment type="caution">
    <text evidence="4">The sequence shown here is derived from an EMBL/GenBank/DDBJ whole genome shotgun (WGS) entry which is preliminary data.</text>
</comment>
<accession>A0A8S3Y0R8</accession>
<reference evidence="4" key="1">
    <citation type="submission" date="2021-04" db="EMBL/GenBank/DDBJ databases">
        <authorList>
            <person name="Tunstrom K."/>
        </authorList>
    </citation>
    <scope>NUCLEOTIDE SEQUENCE</scope>
</reference>
<feature type="compositionally biased region" description="Low complexity" evidence="1">
    <location>
        <begin position="203"/>
        <end position="232"/>
    </location>
</feature>
<dbReference type="EMBL" id="CAJQZP010001486">
    <property type="protein sequence ID" value="CAG5050368.1"/>
    <property type="molecule type" value="Genomic_DNA"/>
</dbReference>
<evidence type="ECO:0000256" key="3">
    <source>
        <dbReference type="SAM" id="SignalP"/>
    </source>
</evidence>
<name>A0A8S3Y0R8_PARAO</name>
<evidence type="ECO:0000256" key="1">
    <source>
        <dbReference type="SAM" id="MobiDB-lite"/>
    </source>
</evidence>
<keyword evidence="2" id="KW-1133">Transmembrane helix</keyword>
<sequence length="495" mass="56224">MFMFKFVICVLDVALLNNGPAVRGSKITFTASVTGYAGESLKYVFLDDVHPQHEDEFILSSNESTWTVEYPKELYEAGEYTAKVRLMKSFLGIWYFVASSSTTFKLTDSLNGNLVLNQNNLDRPNNFVAVNKTVLHYIKLPDNEMQFLRENASTIITYWFIDCIYIDQTTDLSLNYTYLDLMGDHYIDALVVANNMPLPPITTTTTTTTSTTSTSTTTTTTTTTTKPPKTTTNNATQIYSITPSTQFETITESSEPVTHRIAKRMISNRTIMKKRNNSTKDYICHNSSIVPIGKTFTYGHYQETISVREEISTINITGLNWLQHGDLLNLQVKYTGSPPFDYCAIYKEGQYNITGNETCNFKTRTVSNAFPLVHYFSDSDQHTVIVIVENDVGKNVSRATINIYKAAVHAQLSVIVVPVVFCLVAVILVVFGIAYYQHRSRYTIEVADFDFGQQARLDYKTFTERLRDSFRNAFDFRQRDDNDPLTSDTRYDSMS</sequence>
<feature type="transmembrane region" description="Helical" evidence="2">
    <location>
        <begin position="412"/>
        <end position="436"/>
    </location>
</feature>
<dbReference type="AlphaFoldDB" id="A0A8S3Y0R8"/>
<dbReference type="PANTHER" id="PTHR11861:SF8">
    <property type="entry name" value="PKD DOMAIN-CONTAINING PROTEIN"/>
    <property type="match status" value="1"/>
</dbReference>
<feature type="chain" id="PRO_5035839133" evidence="3">
    <location>
        <begin position="25"/>
        <end position="495"/>
    </location>
</feature>
<dbReference type="GO" id="GO:0005886">
    <property type="term" value="C:plasma membrane"/>
    <property type="evidence" value="ECO:0007669"/>
    <property type="project" value="TreeGrafter"/>
</dbReference>
<evidence type="ECO:0000256" key="2">
    <source>
        <dbReference type="SAM" id="Phobius"/>
    </source>
</evidence>
<evidence type="ECO:0000313" key="4">
    <source>
        <dbReference type="EMBL" id="CAG5050368.1"/>
    </source>
</evidence>
<keyword evidence="3" id="KW-0732">Signal</keyword>
<dbReference type="OrthoDB" id="6381995at2759"/>
<protein>
    <submittedName>
        <fullName evidence="4">(apollo) hypothetical protein</fullName>
    </submittedName>
</protein>
<evidence type="ECO:0000313" key="5">
    <source>
        <dbReference type="Proteomes" id="UP000691718"/>
    </source>
</evidence>
<dbReference type="InterPro" id="IPR045219">
    <property type="entry name" value="PKAT"/>
</dbReference>